<dbReference type="Proteomes" id="UP000887159">
    <property type="component" value="Unassembled WGS sequence"/>
</dbReference>
<accession>A0A8X6RLP0</accession>
<feature type="region of interest" description="Disordered" evidence="1">
    <location>
        <begin position="42"/>
        <end position="74"/>
    </location>
</feature>
<dbReference type="AlphaFoldDB" id="A0A8X6RLP0"/>
<dbReference type="EMBL" id="BMAU01021158">
    <property type="protein sequence ID" value="GFX92700.1"/>
    <property type="molecule type" value="Genomic_DNA"/>
</dbReference>
<comment type="caution">
    <text evidence="2">The sequence shown here is derived from an EMBL/GenBank/DDBJ whole genome shotgun (WGS) entry which is preliminary data.</text>
</comment>
<organism evidence="2 3">
    <name type="scientific">Trichonephila clavipes</name>
    <name type="common">Golden silk orbweaver</name>
    <name type="synonym">Nephila clavipes</name>
    <dbReference type="NCBI Taxonomy" id="2585209"/>
    <lineage>
        <taxon>Eukaryota</taxon>
        <taxon>Metazoa</taxon>
        <taxon>Ecdysozoa</taxon>
        <taxon>Arthropoda</taxon>
        <taxon>Chelicerata</taxon>
        <taxon>Arachnida</taxon>
        <taxon>Araneae</taxon>
        <taxon>Araneomorphae</taxon>
        <taxon>Entelegynae</taxon>
        <taxon>Araneoidea</taxon>
        <taxon>Nephilidae</taxon>
        <taxon>Trichonephila</taxon>
    </lineage>
</organism>
<evidence type="ECO:0000313" key="2">
    <source>
        <dbReference type="EMBL" id="GFX92700.1"/>
    </source>
</evidence>
<reference evidence="2" key="1">
    <citation type="submission" date="2020-08" db="EMBL/GenBank/DDBJ databases">
        <title>Multicomponent nature underlies the extraordinary mechanical properties of spider dragline silk.</title>
        <authorList>
            <person name="Kono N."/>
            <person name="Nakamura H."/>
            <person name="Mori M."/>
            <person name="Yoshida Y."/>
            <person name="Ohtoshi R."/>
            <person name="Malay A.D."/>
            <person name="Moran D.A.P."/>
            <person name="Tomita M."/>
            <person name="Numata K."/>
            <person name="Arakawa K."/>
        </authorList>
    </citation>
    <scope>NUCLEOTIDE SEQUENCE</scope>
</reference>
<name>A0A8X6RLP0_TRICX</name>
<keyword evidence="3" id="KW-1185">Reference proteome</keyword>
<evidence type="ECO:0000256" key="1">
    <source>
        <dbReference type="SAM" id="MobiDB-lite"/>
    </source>
</evidence>
<proteinExistence type="predicted"/>
<sequence length="210" mass="23808">MDQEIQMIKDGLAARKEELATTLGEIALINCSIVDCLTQTNRTNQSDSGVTDQGTKNTDNEINPKPSNDQNNTLEKVCNIKSINVKNDKDNSKNKNKRTGQEDFKTPINLQEKTIEIPAEKVICTIQNKFAVLDDAEAMEVNPLPPTPKIKQFMMRIGKNYNLILQEINRSFPNTVKKIPVVISKFNWLWPKTIKELKTFSSSRRPSTML</sequence>
<gene>
    <name evidence="2" type="primary">NCL1_11270</name>
    <name evidence="2" type="ORF">TNCV_2012861</name>
</gene>
<protein>
    <submittedName>
        <fullName evidence="2">Uncharacterized protein</fullName>
    </submittedName>
</protein>
<evidence type="ECO:0000313" key="3">
    <source>
        <dbReference type="Proteomes" id="UP000887159"/>
    </source>
</evidence>